<dbReference type="SUPFAM" id="SSF47413">
    <property type="entry name" value="lambda repressor-like DNA-binding domains"/>
    <property type="match status" value="1"/>
</dbReference>
<gene>
    <name evidence="3" type="ORF">A4X20_29225</name>
</gene>
<dbReference type="PROSITE" id="PS50943">
    <property type="entry name" value="HTH_CROC1"/>
    <property type="match status" value="1"/>
</dbReference>
<dbReference type="InterPro" id="IPR001387">
    <property type="entry name" value="Cro/C1-type_HTH"/>
</dbReference>
<protein>
    <recommendedName>
        <fullName evidence="2">HTH cro/C1-type domain-containing protein</fullName>
    </recommendedName>
</protein>
<evidence type="ECO:0000313" key="3">
    <source>
        <dbReference type="EMBL" id="OAN31236.1"/>
    </source>
</evidence>
<comment type="caution">
    <text evidence="3">The sequence shown here is derived from an EMBL/GenBank/DDBJ whole genome shotgun (WGS) entry which is preliminary data.</text>
</comment>
<dbReference type="Pfam" id="PF01381">
    <property type="entry name" value="HTH_3"/>
    <property type="match status" value="1"/>
</dbReference>
<feature type="compositionally biased region" description="Basic and acidic residues" evidence="1">
    <location>
        <begin position="92"/>
        <end position="105"/>
    </location>
</feature>
<dbReference type="GO" id="GO:0003677">
    <property type="term" value="F:DNA binding"/>
    <property type="evidence" value="ECO:0007669"/>
    <property type="project" value="InterPro"/>
</dbReference>
<sequence>MVAGMGSTKSAVVDRLAGNVLKLARLERGMTQRELAAVAGVAQSTIARIESGARQPSLPLMARVLAAIDLEMRISLAPYDAHDDVLDATEERLSGEELERRRENQDDFASALKEGAGRPVTPSICGR</sequence>
<feature type="domain" description="HTH cro/C1-type" evidence="2">
    <location>
        <begin position="21"/>
        <end position="75"/>
    </location>
</feature>
<dbReference type="Gene3D" id="1.10.260.40">
    <property type="entry name" value="lambda repressor-like DNA-binding domains"/>
    <property type="match status" value="1"/>
</dbReference>
<dbReference type="InterPro" id="IPR010982">
    <property type="entry name" value="Lambda_DNA-bd_dom_sf"/>
</dbReference>
<name>A0A178LLM8_MYCIR</name>
<reference evidence="3 4" key="1">
    <citation type="submission" date="2016-04" db="EMBL/GenBank/DDBJ databases">
        <title>Draft Genome Sequences of Staphylococcus capitis Strain H36, S. capitis Strain H65, S. cohnii Strain H62, S. hominis Strain H69, Mycobacterium iranicum Strain H39, Plantibacter sp. Strain H53, Pseudomonas oryzihabitans Strain H72, and Microbacterium sp. Strain H83, isolated from residential settings.</title>
        <authorList>
            <person name="Lymperopoulou D."/>
            <person name="Adams R.I."/>
            <person name="Lindow S."/>
            <person name="Coil D.A."/>
            <person name="Jospin G."/>
            <person name="Eisen J.A."/>
        </authorList>
    </citation>
    <scope>NUCLEOTIDE SEQUENCE [LARGE SCALE GENOMIC DNA]</scope>
    <source>
        <strain evidence="3 4">H39</strain>
    </source>
</reference>
<accession>A0A178LLM8</accession>
<dbReference type="CDD" id="cd00093">
    <property type="entry name" value="HTH_XRE"/>
    <property type="match status" value="1"/>
</dbReference>
<organism evidence="3 4">
    <name type="scientific">Mycolicibacterium iranicum</name>
    <name type="common">Mycobacterium iranicum</name>
    <dbReference type="NCBI Taxonomy" id="912594"/>
    <lineage>
        <taxon>Bacteria</taxon>
        <taxon>Bacillati</taxon>
        <taxon>Actinomycetota</taxon>
        <taxon>Actinomycetes</taxon>
        <taxon>Mycobacteriales</taxon>
        <taxon>Mycobacteriaceae</taxon>
        <taxon>Mycolicibacterium</taxon>
    </lineage>
</organism>
<evidence type="ECO:0000259" key="2">
    <source>
        <dbReference type="PROSITE" id="PS50943"/>
    </source>
</evidence>
<evidence type="ECO:0000256" key="1">
    <source>
        <dbReference type="SAM" id="MobiDB-lite"/>
    </source>
</evidence>
<dbReference type="Proteomes" id="UP000078396">
    <property type="component" value="Unassembled WGS sequence"/>
</dbReference>
<dbReference type="EMBL" id="LWCS01000059">
    <property type="protein sequence ID" value="OAN31236.1"/>
    <property type="molecule type" value="Genomic_DNA"/>
</dbReference>
<evidence type="ECO:0000313" key="4">
    <source>
        <dbReference type="Proteomes" id="UP000078396"/>
    </source>
</evidence>
<proteinExistence type="predicted"/>
<dbReference type="AlphaFoldDB" id="A0A178LLM8"/>
<feature type="region of interest" description="Disordered" evidence="1">
    <location>
        <begin position="92"/>
        <end position="127"/>
    </location>
</feature>
<dbReference type="SMART" id="SM00530">
    <property type="entry name" value="HTH_XRE"/>
    <property type="match status" value="1"/>
</dbReference>